<keyword evidence="6" id="KW-1185">Reference proteome</keyword>
<dbReference type="Pfam" id="PF01156">
    <property type="entry name" value="IU_nuc_hydro"/>
    <property type="match status" value="1"/>
</dbReference>
<dbReference type="InterPro" id="IPR036452">
    <property type="entry name" value="Ribo_hydro-like"/>
</dbReference>
<evidence type="ECO:0000313" key="4">
    <source>
        <dbReference type="EMBL" id="RKN08173.1"/>
    </source>
</evidence>
<dbReference type="Gene3D" id="3.90.245.10">
    <property type="entry name" value="Ribonucleoside hydrolase-like"/>
    <property type="match status" value="1"/>
</dbReference>
<evidence type="ECO:0000313" key="7">
    <source>
        <dbReference type="Proteomes" id="UP000275024"/>
    </source>
</evidence>
<name>A0A3A9W715_9ACTN</name>
<dbReference type="RefSeq" id="WP_120698252.1">
    <property type="nucleotide sequence ID" value="NZ_RBDX01000012.1"/>
</dbReference>
<keyword evidence="1 4" id="KW-0378">Hydrolase</keyword>
<sequence length="327" mass="34841">MTPPAPAPSAAGVRRLVLDTDVAMGAPGSDIDDGFAIALAVADPALRLELVTTVDGNTDVDSATALAVELLHRLGHGEVPVVRGAAGPLADPWRPRERAADVLERFGHRRPVPGRAAEALVRHITASPGEITLVAIGPLTNVATAMLLEPRIARDVREIVVMGGYFTGHQGNVRVPGEFNIWADPEAARIVLRSGARLRFVGLDVTYQVRMSRDQAARLASHGGDFGRFAGECGLAWIETLRHRYPGSATRDSFHLHDPLAVAAVTHPELIGWRRAHVAVATDGVARGITVADLLGTRDAPEPNCEIADTVDVPAFLDLFLRRVGAL</sequence>
<keyword evidence="2" id="KW-0326">Glycosidase</keyword>
<dbReference type="InterPro" id="IPR001910">
    <property type="entry name" value="Inosine/uridine_hydrolase_dom"/>
</dbReference>
<dbReference type="Proteomes" id="UP000275024">
    <property type="component" value="Unassembled WGS sequence"/>
</dbReference>
<dbReference type="OrthoDB" id="9797882at2"/>
<dbReference type="EMBL" id="RBDY01000013">
    <property type="protein sequence ID" value="RKN20528.1"/>
    <property type="molecule type" value="Genomic_DNA"/>
</dbReference>
<proteinExistence type="predicted"/>
<dbReference type="AlphaFoldDB" id="A0A3A9W715"/>
<evidence type="ECO:0000313" key="6">
    <source>
        <dbReference type="Proteomes" id="UP000268652"/>
    </source>
</evidence>
<evidence type="ECO:0000313" key="5">
    <source>
        <dbReference type="EMBL" id="RKN20528.1"/>
    </source>
</evidence>
<feature type="domain" description="Inosine/uridine-preferring nucleoside hydrolase" evidence="3">
    <location>
        <begin position="17"/>
        <end position="318"/>
    </location>
</feature>
<dbReference type="EMBL" id="RBDX01000012">
    <property type="protein sequence ID" value="RKN08173.1"/>
    <property type="molecule type" value="Genomic_DNA"/>
</dbReference>
<dbReference type="SUPFAM" id="SSF53590">
    <property type="entry name" value="Nucleoside hydrolase"/>
    <property type="match status" value="1"/>
</dbReference>
<dbReference type="Proteomes" id="UP000268652">
    <property type="component" value="Unassembled WGS sequence"/>
</dbReference>
<dbReference type="GO" id="GO:0008477">
    <property type="term" value="F:purine nucleosidase activity"/>
    <property type="evidence" value="ECO:0007669"/>
    <property type="project" value="TreeGrafter"/>
</dbReference>
<accession>A0A3A9W715</accession>
<evidence type="ECO:0000259" key="3">
    <source>
        <dbReference type="Pfam" id="PF01156"/>
    </source>
</evidence>
<dbReference type="PANTHER" id="PTHR12304:SF4">
    <property type="entry name" value="URIDINE NUCLEOSIDASE"/>
    <property type="match status" value="1"/>
</dbReference>
<organism evidence="4 7">
    <name type="scientific">Streptomyces radicis</name>
    <dbReference type="NCBI Taxonomy" id="1750517"/>
    <lineage>
        <taxon>Bacteria</taxon>
        <taxon>Bacillati</taxon>
        <taxon>Actinomycetota</taxon>
        <taxon>Actinomycetes</taxon>
        <taxon>Kitasatosporales</taxon>
        <taxon>Streptomycetaceae</taxon>
        <taxon>Streptomyces</taxon>
    </lineage>
</organism>
<evidence type="ECO:0000256" key="1">
    <source>
        <dbReference type="ARBA" id="ARBA00022801"/>
    </source>
</evidence>
<reference evidence="6 7" key="1">
    <citation type="submission" date="2018-09" db="EMBL/GenBank/DDBJ databases">
        <title>Streptomyces sp. nov. DS1-2, an endophytic actinomycete isolated from roots of Dendrobium scabrilingue.</title>
        <authorList>
            <person name="Kuncharoen N."/>
            <person name="Kudo T."/>
            <person name="Ohkuma M."/>
            <person name="Yuki M."/>
            <person name="Tanasupawat S."/>
        </authorList>
    </citation>
    <scope>NUCLEOTIDE SEQUENCE [LARGE SCALE GENOMIC DNA]</scope>
    <source>
        <strain evidence="4 7">AZ1-7</strain>
        <strain evidence="5 6">DS1-2</strain>
    </source>
</reference>
<dbReference type="GO" id="GO:0006152">
    <property type="term" value="P:purine nucleoside catabolic process"/>
    <property type="evidence" value="ECO:0007669"/>
    <property type="project" value="TreeGrafter"/>
</dbReference>
<evidence type="ECO:0000256" key="2">
    <source>
        <dbReference type="ARBA" id="ARBA00023295"/>
    </source>
</evidence>
<dbReference type="GO" id="GO:0005829">
    <property type="term" value="C:cytosol"/>
    <property type="evidence" value="ECO:0007669"/>
    <property type="project" value="TreeGrafter"/>
</dbReference>
<protein>
    <submittedName>
        <fullName evidence="4">Nucleoside hydrolase</fullName>
    </submittedName>
</protein>
<dbReference type="PANTHER" id="PTHR12304">
    <property type="entry name" value="INOSINE-URIDINE PREFERRING NUCLEOSIDE HYDROLASE"/>
    <property type="match status" value="1"/>
</dbReference>
<dbReference type="InterPro" id="IPR023186">
    <property type="entry name" value="IUNH"/>
</dbReference>
<comment type="caution">
    <text evidence="4">The sequence shown here is derived from an EMBL/GenBank/DDBJ whole genome shotgun (WGS) entry which is preliminary data.</text>
</comment>
<gene>
    <name evidence="5" type="ORF">D7318_18665</name>
    <name evidence="4" type="ORF">D7319_16805</name>
</gene>